<dbReference type="CDD" id="cd16434">
    <property type="entry name" value="CheB-CheR_fusion"/>
    <property type="match status" value="1"/>
</dbReference>
<evidence type="ECO:0000256" key="10">
    <source>
        <dbReference type="SAM" id="MobiDB-lite"/>
    </source>
</evidence>
<evidence type="ECO:0000256" key="9">
    <source>
        <dbReference type="SAM" id="Coils"/>
    </source>
</evidence>
<keyword evidence="4 8" id="KW-0597">Phosphoprotein</keyword>
<dbReference type="SUPFAM" id="SSF55785">
    <property type="entry name" value="PYP-like sensor domain (PAS domain)"/>
    <property type="match status" value="1"/>
</dbReference>
<dbReference type="CDD" id="cd00082">
    <property type="entry name" value="HisKA"/>
    <property type="match status" value="1"/>
</dbReference>
<dbReference type="InterPro" id="IPR035965">
    <property type="entry name" value="PAS-like_dom_sf"/>
</dbReference>
<protein>
    <recommendedName>
        <fullName evidence="6">Circadian input-output histidine kinase CikA</fullName>
        <ecNumber evidence="3">2.7.13.3</ecNumber>
    </recommendedName>
</protein>
<dbReference type="Pfam" id="PF02518">
    <property type="entry name" value="HATPase_c"/>
    <property type="match status" value="1"/>
</dbReference>
<dbReference type="SUPFAM" id="SSF47757">
    <property type="entry name" value="Chemotaxis receptor methyltransferase CheR, N-terminal domain"/>
    <property type="match status" value="1"/>
</dbReference>
<dbReference type="SUPFAM" id="SSF52738">
    <property type="entry name" value="Methylesterase CheB, C-terminal domain"/>
    <property type="match status" value="1"/>
</dbReference>
<dbReference type="Gene3D" id="3.40.50.180">
    <property type="entry name" value="Methylesterase CheB, C-terminal domain"/>
    <property type="match status" value="1"/>
</dbReference>
<dbReference type="InterPro" id="IPR035909">
    <property type="entry name" value="CheB_C"/>
</dbReference>
<dbReference type="InterPro" id="IPR029063">
    <property type="entry name" value="SAM-dependent_MTases_sf"/>
</dbReference>
<feature type="coiled-coil region" evidence="9">
    <location>
        <begin position="655"/>
        <end position="735"/>
    </location>
</feature>
<evidence type="ECO:0000256" key="8">
    <source>
        <dbReference type="PROSITE-ProRule" id="PRU00169"/>
    </source>
</evidence>
<evidence type="ECO:0000256" key="7">
    <source>
        <dbReference type="PROSITE-ProRule" id="PRU00050"/>
    </source>
</evidence>
<dbReference type="PANTHER" id="PTHR24422:SF27">
    <property type="entry name" value="PROTEIN-GLUTAMATE O-METHYLTRANSFERASE"/>
    <property type="match status" value="1"/>
</dbReference>
<comment type="caution">
    <text evidence="15">The sequence shown here is derived from an EMBL/GenBank/DDBJ whole genome shotgun (WGS) entry which is preliminary data.</text>
</comment>
<dbReference type="GO" id="GO:0008757">
    <property type="term" value="F:S-adenosylmethionine-dependent methyltransferase activity"/>
    <property type="evidence" value="ECO:0007669"/>
    <property type="project" value="InterPro"/>
</dbReference>
<gene>
    <name evidence="15" type="ORF">KME60_10420</name>
</gene>
<dbReference type="PROSITE" id="PS50109">
    <property type="entry name" value="HIS_KIN"/>
    <property type="match status" value="1"/>
</dbReference>
<evidence type="ECO:0000313" key="15">
    <source>
        <dbReference type="EMBL" id="MBW4667824.1"/>
    </source>
</evidence>
<dbReference type="Pfam" id="PF08448">
    <property type="entry name" value="PAS_4"/>
    <property type="match status" value="1"/>
</dbReference>
<dbReference type="SUPFAM" id="SSF52172">
    <property type="entry name" value="CheY-like"/>
    <property type="match status" value="1"/>
</dbReference>
<dbReference type="InterPro" id="IPR050903">
    <property type="entry name" value="Bact_Chemotaxis_MeTrfase"/>
</dbReference>
<dbReference type="GO" id="GO:0008984">
    <property type="term" value="F:protein-glutamate methylesterase activity"/>
    <property type="evidence" value="ECO:0007669"/>
    <property type="project" value="InterPro"/>
</dbReference>
<evidence type="ECO:0000259" key="11">
    <source>
        <dbReference type="PROSITE" id="PS50109"/>
    </source>
</evidence>
<feature type="compositionally biased region" description="Basic and acidic residues" evidence="10">
    <location>
        <begin position="7"/>
        <end position="19"/>
    </location>
</feature>
<dbReference type="GO" id="GO:0006935">
    <property type="term" value="P:chemotaxis"/>
    <property type="evidence" value="ECO:0007669"/>
    <property type="project" value="UniProtKB-UniRule"/>
</dbReference>
<feature type="modified residue" description="4-aspartylphosphate" evidence="8">
    <location>
        <position position="1307"/>
    </location>
</feature>
<dbReference type="GO" id="GO:0000155">
    <property type="term" value="F:phosphorelay sensor kinase activity"/>
    <property type="evidence" value="ECO:0007669"/>
    <property type="project" value="InterPro"/>
</dbReference>
<reference evidence="15" key="1">
    <citation type="submission" date="2021-05" db="EMBL/GenBank/DDBJ databases">
        <authorList>
            <person name="Pietrasiak N."/>
            <person name="Ward R."/>
            <person name="Stajich J.E."/>
            <person name="Kurbessoian T."/>
        </authorList>
    </citation>
    <scope>NUCLEOTIDE SEQUENCE</scope>
    <source>
        <strain evidence="15">GSE-NOS-MK-12-04C</strain>
    </source>
</reference>
<dbReference type="Pfam" id="PF13596">
    <property type="entry name" value="PAS_10"/>
    <property type="match status" value="1"/>
</dbReference>
<evidence type="ECO:0000256" key="4">
    <source>
        <dbReference type="ARBA" id="ARBA00022553"/>
    </source>
</evidence>
<dbReference type="InterPro" id="IPR036890">
    <property type="entry name" value="HATPase_C_sf"/>
</dbReference>
<dbReference type="FunFam" id="3.30.565.10:FF:000010">
    <property type="entry name" value="Sensor histidine kinase RcsC"/>
    <property type="match status" value="1"/>
</dbReference>
<dbReference type="Gene3D" id="1.10.287.130">
    <property type="match status" value="1"/>
</dbReference>
<dbReference type="Gene3D" id="3.30.450.20">
    <property type="entry name" value="PAS domain"/>
    <property type="match status" value="2"/>
</dbReference>
<dbReference type="Gene3D" id="3.40.50.2300">
    <property type="match status" value="1"/>
</dbReference>
<dbReference type="InterPro" id="IPR036097">
    <property type="entry name" value="HisK_dim/P_sf"/>
</dbReference>
<comment type="catalytic activity">
    <reaction evidence="1">
        <text>ATP + protein L-histidine = ADP + protein N-phospho-L-histidine.</text>
        <dbReference type="EC" id="2.7.13.3"/>
    </reaction>
</comment>
<dbReference type="SMART" id="SM00138">
    <property type="entry name" value="MeTrc"/>
    <property type="match status" value="1"/>
</dbReference>
<dbReference type="SMART" id="SM00387">
    <property type="entry name" value="HATPase_c"/>
    <property type="match status" value="1"/>
</dbReference>
<feature type="domain" description="CheR-type methyltransferase" evidence="14">
    <location>
        <begin position="228"/>
        <end position="460"/>
    </location>
</feature>
<dbReference type="InterPro" id="IPR000780">
    <property type="entry name" value="CheR_MeTrfase"/>
</dbReference>
<dbReference type="InterPro" id="IPR005467">
    <property type="entry name" value="His_kinase_dom"/>
</dbReference>
<dbReference type="PROSITE" id="PS50122">
    <property type="entry name" value="CHEB"/>
    <property type="match status" value="1"/>
</dbReference>
<dbReference type="Pfam" id="PF03705">
    <property type="entry name" value="CheR_N"/>
    <property type="match status" value="1"/>
</dbReference>
<dbReference type="InterPro" id="IPR022641">
    <property type="entry name" value="CheR_N"/>
</dbReference>
<evidence type="ECO:0000259" key="14">
    <source>
        <dbReference type="PROSITE" id="PS50123"/>
    </source>
</evidence>
<dbReference type="InterPro" id="IPR001789">
    <property type="entry name" value="Sig_transdc_resp-reg_receiver"/>
</dbReference>
<accession>A0A951QK50</accession>
<feature type="domain" description="Response regulatory" evidence="12">
    <location>
        <begin position="1256"/>
        <end position="1376"/>
    </location>
</feature>
<feature type="domain" description="CheB-type methylesterase" evidence="13">
    <location>
        <begin position="22"/>
        <end position="200"/>
    </location>
</feature>
<dbReference type="EC" id="2.7.13.3" evidence="3"/>
<dbReference type="InterPro" id="IPR000673">
    <property type="entry name" value="Sig_transdc_resp-reg_Me-estase"/>
</dbReference>
<dbReference type="InterPro" id="IPR013656">
    <property type="entry name" value="PAS_4"/>
</dbReference>
<sequence length="1379" mass="153554">MNSTDSSNREEIPEERPEQQELFPIVGIGASAGGLEAFTELLMHLPNDTGMGFVLVQHLSPDHKSLLTEILARATEIPVIEVRDGMSVQPNHIYIIPPNRKMTISQGVLKLTPRENTDGKHMPVDSLFYSLAKRGQRAIGVVLSGGDGDGALGLEAIKASGGITFAQSEESAKFHSMPHNAATSGCVDFILSPQEIAEELGRISHHPFVSSVKTLPESKDDLHQIFTLLQGVGIDFTNYKLPTLKRRIQRRLVLHKLEKLEDYVKYLQDNPIEVEALSQDFLIHVTSFFRDPEAFQALKNQVFPIITQDKSHLNPIRIWVPACSTGEEVYSIAICLLEFLSDWATKPTIQIFGTDISDSAIEKARSGRYVKNLLGNVSPERLQRFFFKVEEGYQVSKTIREMCVFAKQNLVADPPFSNLDLISCRNVLIYLQPALQKKVIPLFHYSLKPTGFLFLGISETTGEFSNLFALVDKKHKIYSRKLASIRLNLDFVTSNSLAQKASGKQMNKDAGNGIDIQKEAERIIWDKYAPVGVIVNNDLDILQFRGETSSYLGPPPGKPSFNLLKMAQVGLRLELRTALNQAKKLNLSVRKEGIQFADKEQLREVSFEVIPFKIAGFEERYFLVLFEHITASAIVTNNPKVIATKGKQTAAGQQIIQLKQELAATQQELAATKDYLQSIIQEQEGTNQDIVTANEEILSSNEELQSTNEELETAKEEIQATNEELHTTNDELRSRIIESNQINNDIRNFLFCTNIPIVMLERNLSIRRFTPMAEKIFNLIATDVGRSLSQIRTNIRIGNLEQLILEVIETLTVKEQEVQDNQGHWYDMVIRPYQTTENQIDGAVVALFDIHTLKINAQKLEEARDYAEAIVDTVGEPLIVIDTDLRVLTANQSFYETFQVLPVETESRSIFELGNGQWDIPQLRSLLEEVLPQNKQIRNFEVEHDFGLIGCKTMLFSACQILRSDSTTILLAIEDITERKLFEKQRDQQLTSEQLLRIESEASNRAKDEFLSIVSHELRNPLNSILGWTQLLQKRKFDTAATARALEMVEKSAKLQVKLIEDILDISRITTGKLQLQVASIQLAPLINAAIDVVRLSSEVKNIHIEHVVEQDLRVSGDSDRLQQVIWNLLSNAIKFTPVGGEVTVKLEQIDQEAQIEVSDTGKGISPEFLPYVFERFRQADSSSTRMHDGLGLGLSIVRYLVELHGGTVQAASRGEGQGTTMTVRLNKQTLPIETTVSTKEPGVPLDSIPTLEGLRVLVVDDDPALLGLLTTIIESHGALSTGVSSASLAIASLTENPRQYDVLLSDIGMPGEDGYALIRQVRALSAEFGGQIPAAALTGYASVEEQTKCLTAGFQRCIAKPINVDELVSIVAGLAGNG</sequence>
<evidence type="ECO:0000259" key="13">
    <source>
        <dbReference type="PROSITE" id="PS50122"/>
    </source>
</evidence>
<dbReference type="Pfam" id="PF01739">
    <property type="entry name" value="CheR"/>
    <property type="match status" value="1"/>
</dbReference>
<dbReference type="GO" id="GO:0005737">
    <property type="term" value="C:cytoplasm"/>
    <property type="evidence" value="ECO:0007669"/>
    <property type="project" value="InterPro"/>
</dbReference>
<keyword evidence="5" id="KW-0808">Transferase</keyword>
<organism evidence="15 16">
    <name type="scientific">Cyanomargarita calcarea GSE-NOS-MK-12-04C</name>
    <dbReference type="NCBI Taxonomy" id="2839659"/>
    <lineage>
        <taxon>Bacteria</taxon>
        <taxon>Bacillati</taxon>
        <taxon>Cyanobacteriota</taxon>
        <taxon>Cyanophyceae</taxon>
        <taxon>Nostocales</taxon>
        <taxon>Cyanomargaritaceae</taxon>
        <taxon>Cyanomargarita</taxon>
    </lineage>
</organism>
<feature type="active site" evidence="7">
    <location>
        <position position="31"/>
    </location>
</feature>
<dbReference type="PROSITE" id="PS50123">
    <property type="entry name" value="CHER"/>
    <property type="match status" value="1"/>
</dbReference>
<dbReference type="SMART" id="SM00448">
    <property type="entry name" value="REC"/>
    <property type="match status" value="1"/>
</dbReference>
<evidence type="ECO:0000313" key="16">
    <source>
        <dbReference type="Proteomes" id="UP000729701"/>
    </source>
</evidence>
<dbReference type="Gene3D" id="3.40.50.150">
    <property type="entry name" value="Vaccinia Virus protein VP39"/>
    <property type="match status" value="1"/>
</dbReference>
<dbReference type="EMBL" id="JAHHGZ010000009">
    <property type="protein sequence ID" value="MBW4667824.1"/>
    <property type="molecule type" value="Genomic_DNA"/>
</dbReference>
<dbReference type="SUPFAM" id="SSF47384">
    <property type="entry name" value="Homodimeric domain of signal transducing histidine kinase"/>
    <property type="match status" value="1"/>
</dbReference>
<dbReference type="Proteomes" id="UP000729701">
    <property type="component" value="Unassembled WGS sequence"/>
</dbReference>
<keyword evidence="7" id="KW-0145">Chemotaxis</keyword>
<evidence type="ECO:0000256" key="1">
    <source>
        <dbReference type="ARBA" id="ARBA00000085"/>
    </source>
</evidence>
<dbReference type="InterPro" id="IPR003661">
    <property type="entry name" value="HisK_dim/P_dom"/>
</dbReference>
<name>A0A951QK50_9CYAN</name>
<keyword evidence="5" id="KW-0418">Kinase</keyword>
<dbReference type="InterPro" id="IPR011006">
    <property type="entry name" value="CheY-like_superfamily"/>
</dbReference>
<evidence type="ECO:0000256" key="3">
    <source>
        <dbReference type="ARBA" id="ARBA00012438"/>
    </source>
</evidence>
<feature type="active site" evidence="7">
    <location>
        <position position="58"/>
    </location>
</feature>
<dbReference type="PANTHER" id="PTHR24422">
    <property type="entry name" value="CHEMOTAXIS PROTEIN METHYLTRANSFERASE"/>
    <property type="match status" value="1"/>
</dbReference>
<reference evidence="15" key="2">
    <citation type="journal article" date="2022" name="Microbiol. Resour. Announc.">
        <title>Metagenome Sequencing to Explore Phylogenomics of Terrestrial Cyanobacteria.</title>
        <authorList>
            <person name="Ward R.D."/>
            <person name="Stajich J.E."/>
            <person name="Johansen J.R."/>
            <person name="Huntemann M."/>
            <person name="Clum A."/>
            <person name="Foster B."/>
            <person name="Foster B."/>
            <person name="Roux S."/>
            <person name="Palaniappan K."/>
            <person name="Varghese N."/>
            <person name="Mukherjee S."/>
            <person name="Reddy T.B.K."/>
            <person name="Daum C."/>
            <person name="Copeland A."/>
            <person name="Chen I.A."/>
            <person name="Ivanova N.N."/>
            <person name="Kyrpides N.C."/>
            <person name="Shapiro N."/>
            <person name="Eloe-Fadrosh E.A."/>
            <person name="Pietrasiak N."/>
        </authorList>
    </citation>
    <scope>NUCLEOTIDE SEQUENCE</scope>
    <source>
        <strain evidence="15">GSE-NOS-MK-12-04C</strain>
    </source>
</reference>
<dbReference type="SUPFAM" id="SSF55874">
    <property type="entry name" value="ATPase domain of HSP90 chaperone/DNA topoisomerase II/histidine kinase"/>
    <property type="match status" value="1"/>
</dbReference>
<dbReference type="SMART" id="SM00388">
    <property type="entry name" value="HisKA"/>
    <property type="match status" value="1"/>
</dbReference>
<keyword evidence="9" id="KW-0175">Coiled coil</keyword>
<dbReference type="Pfam" id="PF01339">
    <property type="entry name" value="CheB_methylest"/>
    <property type="match status" value="1"/>
</dbReference>
<dbReference type="InterPro" id="IPR022642">
    <property type="entry name" value="CheR_C"/>
</dbReference>
<dbReference type="PROSITE" id="PS50110">
    <property type="entry name" value="RESPONSE_REGULATORY"/>
    <property type="match status" value="1"/>
</dbReference>
<evidence type="ECO:0000256" key="2">
    <source>
        <dbReference type="ARBA" id="ARBA00006402"/>
    </source>
</evidence>
<evidence type="ECO:0000259" key="12">
    <source>
        <dbReference type="PROSITE" id="PS50110"/>
    </source>
</evidence>
<keyword evidence="7" id="KW-0378">Hydrolase</keyword>
<feature type="region of interest" description="Disordered" evidence="10">
    <location>
        <begin position="1"/>
        <end position="21"/>
    </location>
</feature>
<dbReference type="PRINTS" id="PR00996">
    <property type="entry name" value="CHERMTFRASE"/>
</dbReference>
<dbReference type="CDD" id="cd16922">
    <property type="entry name" value="HATPase_EvgS-ArcB-TorS-like"/>
    <property type="match status" value="1"/>
</dbReference>
<dbReference type="Pfam" id="PF00512">
    <property type="entry name" value="HisKA"/>
    <property type="match status" value="1"/>
</dbReference>
<evidence type="ECO:0000256" key="6">
    <source>
        <dbReference type="ARBA" id="ARBA00074306"/>
    </source>
</evidence>
<dbReference type="InterPro" id="IPR003594">
    <property type="entry name" value="HATPase_dom"/>
</dbReference>
<proteinExistence type="inferred from homology"/>
<dbReference type="Pfam" id="PF00072">
    <property type="entry name" value="Response_reg"/>
    <property type="match status" value="1"/>
</dbReference>
<dbReference type="SUPFAM" id="SSF53335">
    <property type="entry name" value="S-adenosyl-L-methionine-dependent methyltransferases"/>
    <property type="match status" value="1"/>
</dbReference>
<feature type="domain" description="Histidine kinase" evidence="11">
    <location>
        <begin position="1013"/>
        <end position="1230"/>
    </location>
</feature>
<dbReference type="Gene3D" id="3.30.565.10">
    <property type="entry name" value="Histidine kinase-like ATPase, C-terminal domain"/>
    <property type="match status" value="1"/>
</dbReference>
<evidence type="ECO:0000256" key="5">
    <source>
        <dbReference type="ARBA" id="ARBA00022777"/>
    </source>
</evidence>
<comment type="similarity">
    <text evidence="2">In the N-terminal section; belongs to the phytochrome family.</text>
</comment>
<feature type="active site" evidence="7">
    <location>
        <position position="149"/>
    </location>
</feature>
<dbReference type="GO" id="GO:0000156">
    <property type="term" value="F:phosphorelay response regulator activity"/>
    <property type="evidence" value="ECO:0007669"/>
    <property type="project" value="InterPro"/>
</dbReference>